<organism evidence="2 3">
    <name type="scientific">Chryseobacterium kwangjuense</name>
    <dbReference type="NCBI Taxonomy" id="267125"/>
    <lineage>
        <taxon>Bacteria</taxon>
        <taxon>Pseudomonadati</taxon>
        <taxon>Bacteroidota</taxon>
        <taxon>Flavobacteriia</taxon>
        <taxon>Flavobacteriales</taxon>
        <taxon>Weeksellaceae</taxon>
        <taxon>Chryseobacterium group</taxon>
        <taxon>Chryseobacterium</taxon>
    </lineage>
</organism>
<dbReference type="Proteomes" id="UP000070513">
    <property type="component" value="Unassembled WGS sequence"/>
</dbReference>
<evidence type="ECO:0000313" key="3">
    <source>
        <dbReference type="Proteomes" id="UP000070513"/>
    </source>
</evidence>
<feature type="compositionally biased region" description="Polar residues" evidence="1">
    <location>
        <begin position="40"/>
        <end position="55"/>
    </location>
</feature>
<protein>
    <submittedName>
        <fullName evidence="2">Uncharacterized protein</fullName>
    </submittedName>
</protein>
<reference evidence="2 3" key="2">
    <citation type="journal article" date="2016" name="Genome Announc.">
        <title>Draft Genome Sequence of a Biocontrol Rhizobacterium, Chryseobacterium kwangjuense Strain KJ1R5, Isolated from Pepper (Capsicum annuum).</title>
        <authorList>
            <person name="Jeong J.J."/>
            <person name="Park H."/>
            <person name="Park B.H."/>
            <person name="Mannaa M."/>
            <person name="Sang M.K."/>
            <person name="Choi I.G."/>
            <person name="Kim K.D."/>
        </authorList>
    </citation>
    <scope>NUCLEOTIDE SEQUENCE [LARGE SCALE GENOMIC DNA]</scope>
    <source>
        <strain evidence="2 3">KJ1R5</strain>
    </source>
</reference>
<proteinExistence type="predicted"/>
<dbReference type="AlphaFoldDB" id="A0A135WJ09"/>
<dbReference type="RefSeq" id="WP_062648150.1">
    <property type="nucleotide sequence ID" value="NZ_LPUR01000001.1"/>
</dbReference>
<sequence length="82" mass="9206">MKTIISTILIIAGSVILHSCRESEIEEPLELKKQNIVNSTTEMSKNNDTIQTEAFSNEPDPELDESIKDPPIRHGGQWKTSK</sequence>
<evidence type="ECO:0000313" key="2">
    <source>
        <dbReference type="EMBL" id="KXH84883.1"/>
    </source>
</evidence>
<reference evidence="3" key="1">
    <citation type="submission" date="2015-12" db="EMBL/GenBank/DDBJ databases">
        <title>Genome sequence of a biocontrol rhizobacterium Chryseobacterium kwangjuense strain KJ1R5 isolated from pepper (Capsicum annuum L.).</title>
        <authorList>
            <person name="Jeong J.-J."/>
            <person name="Park H."/>
            <person name="Mannaa M."/>
            <person name="Sang M.K."/>
            <person name="Choi I.-G."/>
            <person name="Kim K.D."/>
        </authorList>
    </citation>
    <scope>NUCLEOTIDE SEQUENCE [LARGE SCALE GENOMIC DNA]</scope>
    <source>
        <strain evidence="3">KJ1R5</strain>
    </source>
</reference>
<dbReference type="OrthoDB" id="1274568at2"/>
<accession>A0A135WJ09</accession>
<comment type="caution">
    <text evidence="2">The sequence shown here is derived from an EMBL/GenBank/DDBJ whole genome shotgun (WGS) entry which is preliminary data.</text>
</comment>
<name>A0A135WJ09_9FLAO</name>
<gene>
    <name evidence="2" type="ORF">AU378_03770</name>
</gene>
<feature type="region of interest" description="Disordered" evidence="1">
    <location>
        <begin position="40"/>
        <end position="82"/>
    </location>
</feature>
<dbReference type="EMBL" id="LPUR01000001">
    <property type="protein sequence ID" value="KXH84883.1"/>
    <property type="molecule type" value="Genomic_DNA"/>
</dbReference>
<evidence type="ECO:0000256" key="1">
    <source>
        <dbReference type="SAM" id="MobiDB-lite"/>
    </source>
</evidence>